<dbReference type="Proteomes" id="UP001159363">
    <property type="component" value="Chromosome 6"/>
</dbReference>
<name>A0ABQ9H277_9NEOP</name>
<keyword evidence="2" id="KW-0540">Nuclease</keyword>
<evidence type="ECO:0000256" key="4">
    <source>
        <dbReference type="ARBA" id="ARBA00022801"/>
    </source>
</evidence>
<keyword evidence="4" id="KW-0378">Hydrolase</keyword>
<dbReference type="EMBL" id="JARBHB010000007">
    <property type="protein sequence ID" value="KAJ8878388.1"/>
    <property type="molecule type" value="Genomic_DNA"/>
</dbReference>
<evidence type="ECO:0000313" key="9">
    <source>
        <dbReference type="Proteomes" id="UP001159363"/>
    </source>
</evidence>
<dbReference type="InterPro" id="IPR036397">
    <property type="entry name" value="RNaseH_sf"/>
</dbReference>
<evidence type="ECO:0000256" key="5">
    <source>
        <dbReference type="ARBA" id="ARBA00022839"/>
    </source>
</evidence>
<comment type="caution">
    <text evidence="8">The sequence shown here is derived from an EMBL/GenBank/DDBJ whole genome shotgun (WGS) entry which is preliminary data.</text>
</comment>
<keyword evidence="3" id="KW-0479">Metal-binding</keyword>
<accession>A0ABQ9H277</accession>
<dbReference type="PANTHER" id="PTHR13058:SF19">
    <property type="entry name" value="LD40940P"/>
    <property type="match status" value="1"/>
</dbReference>
<evidence type="ECO:0000256" key="3">
    <source>
        <dbReference type="ARBA" id="ARBA00022723"/>
    </source>
</evidence>
<keyword evidence="9" id="KW-1185">Reference proteome</keyword>
<dbReference type="InterPro" id="IPR040393">
    <property type="entry name" value="TREX1/2"/>
</dbReference>
<keyword evidence="5" id="KW-0269">Exonuclease</keyword>
<sequence>MCADSLKCFKELFTCKNGSSSASNECSNHVNRTVEPKPTTSHQCVSEEKKIRSVSSDLGISPLTSNADLEDEYDEDLVNLLDAIEKEASKIEGSVLLQNMVEDKTAAESTATCRTPCKSNELDGPHMQHQNENTPKIGPDAQESSETIPKNITTTKMSEIQKQNETTPKTGVRKPKSRIVNRNMAASTVGVHSVDTTPGRKKTTMNTTTTVRKRLNFAMQAEMPKSFKLTDVYKFLSGCEPKDAHTADGDAINLLRCIVAVGDDFLEWTDNNAHRLNEVVPRN</sequence>
<evidence type="ECO:0000256" key="6">
    <source>
        <dbReference type="ARBA" id="ARBA00022842"/>
    </source>
</evidence>
<evidence type="ECO:0000256" key="7">
    <source>
        <dbReference type="SAM" id="MobiDB-lite"/>
    </source>
</evidence>
<evidence type="ECO:0000313" key="8">
    <source>
        <dbReference type="EMBL" id="KAJ8878388.1"/>
    </source>
</evidence>
<keyword evidence="6" id="KW-0460">Magnesium</keyword>
<dbReference type="PANTHER" id="PTHR13058">
    <property type="entry name" value="THREE PRIME REPAIR EXONUCLEASE 1, 2"/>
    <property type="match status" value="1"/>
</dbReference>
<dbReference type="Gene3D" id="3.30.420.10">
    <property type="entry name" value="Ribonuclease H-like superfamily/Ribonuclease H"/>
    <property type="match status" value="1"/>
</dbReference>
<feature type="region of interest" description="Disordered" evidence="7">
    <location>
        <begin position="119"/>
        <end position="146"/>
    </location>
</feature>
<proteinExistence type="predicted"/>
<evidence type="ECO:0000256" key="1">
    <source>
        <dbReference type="ARBA" id="ARBA00001946"/>
    </source>
</evidence>
<dbReference type="InterPro" id="IPR012337">
    <property type="entry name" value="RNaseH-like_sf"/>
</dbReference>
<evidence type="ECO:0000256" key="2">
    <source>
        <dbReference type="ARBA" id="ARBA00022722"/>
    </source>
</evidence>
<reference evidence="8 9" key="1">
    <citation type="submission" date="2023-02" db="EMBL/GenBank/DDBJ databases">
        <title>LHISI_Scaffold_Assembly.</title>
        <authorList>
            <person name="Stuart O.P."/>
            <person name="Cleave R."/>
            <person name="Magrath M.J.L."/>
            <person name="Mikheyev A.S."/>
        </authorList>
    </citation>
    <scope>NUCLEOTIDE SEQUENCE [LARGE SCALE GENOMIC DNA]</scope>
    <source>
        <strain evidence="8">Daus_M_001</strain>
        <tissue evidence="8">Leg muscle</tissue>
    </source>
</reference>
<comment type="cofactor">
    <cofactor evidence="1">
        <name>Mg(2+)</name>
        <dbReference type="ChEBI" id="CHEBI:18420"/>
    </cofactor>
</comment>
<protein>
    <submittedName>
        <fullName evidence="8">Uncharacterized protein</fullName>
    </submittedName>
</protein>
<dbReference type="SUPFAM" id="SSF53098">
    <property type="entry name" value="Ribonuclease H-like"/>
    <property type="match status" value="1"/>
</dbReference>
<organism evidence="8 9">
    <name type="scientific">Dryococelus australis</name>
    <dbReference type="NCBI Taxonomy" id="614101"/>
    <lineage>
        <taxon>Eukaryota</taxon>
        <taxon>Metazoa</taxon>
        <taxon>Ecdysozoa</taxon>
        <taxon>Arthropoda</taxon>
        <taxon>Hexapoda</taxon>
        <taxon>Insecta</taxon>
        <taxon>Pterygota</taxon>
        <taxon>Neoptera</taxon>
        <taxon>Polyneoptera</taxon>
        <taxon>Phasmatodea</taxon>
        <taxon>Verophasmatodea</taxon>
        <taxon>Anareolatae</taxon>
        <taxon>Phasmatidae</taxon>
        <taxon>Eurycanthinae</taxon>
        <taxon>Dryococelus</taxon>
    </lineage>
</organism>
<gene>
    <name evidence="8" type="ORF">PR048_018966</name>
</gene>